<dbReference type="RefSeq" id="WP_150076694.1">
    <property type="nucleotide sequence ID" value="NZ_VWOX01000006.1"/>
</dbReference>
<gene>
    <name evidence="2" type="ORF">FYK55_12105</name>
</gene>
<comment type="caution">
    <text evidence="2">The sequence shown here is derived from an EMBL/GenBank/DDBJ whole genome shotgun (WGS) entry which is preliminary data.</text>
</comment>
<dbReference type="SUPFAM" id="SSF53335">
    <property type="entry name" value="S-adenosyl-L-methionine-dependent methyltransferases"/>
    <property type="match status" value="1"/>
</dbReference>
<sequence length="217" mass="23669">MTANPTRQFYDRISHAYDLIADGGEHVAREKGLEMLGVRPGESVLEIGYGTGHSLVALAQAVGPDGRVAGVDISSGMRDVAAKRVRYEGVEDRVELLVESVPPIPFPDDQFDVVTMSFTLELFDLEAIPAVLAECRRVLKPNGRLGVVSMATVSDGQSESLLEKTYVWMHAHFPHIVDCQPIPLEKLLGDAGFALQKQERIELFTMPIAIVVAGLSE</sequence>
<evidence type="ECO:0000313" key="3">
    <source>
        <dbReference type="Proteomes" id="UP000324479"/>
    </source>
</evidence>
<keyword evidence="2" id="KW-0489">Methyltransferase</keyword>
<evidence type="ECO:0000259" key="1">
    <source>
        <dbReference type="Pfam" id="PF13649"/>
    </source>
</evidence>
<dbReference type="Pfam" id="PF13649">
    <property type="entry name" value="Methyltransf_25"/>
    <property type="match status" value="1"/>
</dbReference>
<accession>A0A5M6D6Q9</accession>
<feature type="domain" description="Methyltransferase" evidence="1">
    <location>
        <begin position="44"/>
        <end position="143"/>
    </location>
</feature>
<organism evidence="2 3">
    <name type="scientific">Roseiconus nitratireducens</name>
    <dbReference type="NCBI Taxonomy" id="2605748"/>
    <lineage>
        <taxon>Bacteria</taxon>
        <taxon>Pseudomonadati</taxon>
        <taxon>Planctomycetota</taxon>
        <taxon>Planctomycetia</taxon>
        <taxon>Pirellulales</taxon>
        <taxon>Pirellulaceae</taxon>
        <taxon>Roseiconus</taxon>
    </lineage>
</organism>
<dbReference type="InterPro" id="IPR050723">
    <property type="entry name" value="CFA/CMAS"/>
</dbReference>
<dbReference type="PANTHER" id="PTHR43667:SF2">
    <property type="entry name" value="FATTY ACID C-METHYL TRANSFERASE"/>
    <property type="match status" value="1"/>
</dbReference>
<dbReference type="AlphaFoldDB" id="A0A5M6D6Q9"/>
<dbReference type="EMBL" id="VWOX01000006">
    <property type="protein sequence ID" value="KAA5543033.1"/>
    <property type="molecule type" value="Genomic_DNA"/>
</dbReference>
<evidence type="ECO:0000313" key="2">
    <source>
        <dbReference type="EMBL" id="KAA5543033.1"/>
    </source>
</evidence>
<keyword evidence="2" id="KW-0808">Transferase</keyword>
<dbReference type="InterPro" id="IPR029063">
    <property type="entry name" value="SAM-dependent_MTases_sf"/>
</dbReference>
<dbReference type="PANTHER" id="PTHR43667">
    <property type="entry name" value="CYCLOPROPANE-FATTY-ACYL-PHOSPHOLIPID SYNTHASE"/>
    <property type="match status" value="1"/>
</dbReference>
<dbReference type="GO" id="GO:0008168">
    <property type="term" value="F:methyltransferase activity"/>
    <property type="evidence" value="ECO:0007669"/>
    <property type="project" value="UniProtKB-KW"/>
</dbReference>
<dbReference type="Gene3D" id="3.40.50.150">
    <property type="entry name" value="Vaccinia Virus protein VP39"/>
    <property type="match status" value="1"/>
</dbReference>
<dbReference type="InterPro" id="IPR041698">
    <property type="entry name" value="Methyltransf_25"/>
</dbReference>
<proteinExistence type="predicted"/>
<dbReference type="GO" id="GO:0032259">
    <property type="term" value="P:methylation"/>
    <property type="evidence" value="ECO:0007669"/>
    <property type="project" value="UniProtKB-KW"/>
</dbReference>
<name>A0A5M6D6Q9_9BACT</name>
<dbReference type="Proteomes" id="UP000324479">
    <property type="component" value="Unassembled WGS sequence"/>
</dbReference>
<reference evidence="2 3" key="1">
    <citation type="submission" date="2019-08" db="EMBL/GenBank/DDBJ databases">
        <authorList>
            <person name="Dhanesh K."/>
            <person name="Kumar G."/>
            <person name="Sasikala C."/>
            <person name="Venkata Ramana C."/>
        </authorList>
    </citation>
    <scope>NUCLEOTIDE SEQUENCE [LARGE SCALE GENOMIC DNA]</scope>
    <source>
        <strain evidence="2 3">JC645</strain>
    </source>
</reference>
<dbReference type="CDD" id="cd02440">
    <property type="entry name" value="AdoMet_MTases"/>
    <property type="match status" value="1"/>
</dbReference>
<keyword evidence="3" id="KW-1185">Reference proteome</keyword>
<protein>
    <submittedName>
        <fullName evidence="2">Methyltransferase domain-containing protein</fullName>
    </submittedName>
</protein>